<evidence type="ECO:0000313" key="3">
    <source>
        <dbReference type="EMBL" id="AWI55625.1"/>
    </source>
</evidence>
<proteinExistence type="predicted"/>
<keyword evidence="1 3" id="KW-0378">Hydrolase</keyword>
<reference evidence="3 4" key="1">
    <citation type="submission" date="2018-05" db="EMBL/GenBank/DDBJ databases">
        <title>complete genome sequence of Aquabacterium olei NBRC 110486.</title>
        <authorList>
            <person name="Tang B."/>
            <person name="Chang J."/>
            <person name="Zhang L."/>
            <person name="Yang H."/>
        </authorList>
    </citation>
    <scope>NUCLEOTIDE SEQUENCE [LARGE SCALE GENOMIC DNA]</scope>
    <source>
        <strain evidence="3 4">NBRC 110486</strain>
        <plasmid evidence="4">Plasmid ptb101</plasmid>
    </source>
</reference>
<sequence>MLRRYPDTSHVRLRTIKSTFQAEGALCAATLYLPQDADPDQALPAILMLGGWGSIQRAMTSSYTHSFVEAGFAVMEFDYPGWGDSGGFPRQDINPWRRTRVADTALAHLKAQPMVAANRITLWGTSFGGGHVVDLASQHPELKGAVIQVPMLDGLAATMATPPLRMLKMSTLGLIDFLKPGTPICVPTLSREGEFGTMDRDGAWEAMELALAAWEGYGYDNRVTARSLYTMPFYRPWQRLKDVKIPMLMIGATGDTVAPFVSDKVHRVGNPHIEVIEIDANHFDPYFDPLFPKMLALQMKFLLRS</sequence>
<dbReference type="KEGG" id="aon:DEH84_18785"/>
<name>A0A2U8FX45_9BURK</name>
<dbReference type="Gene3D" id="3.40.50.1820">
    <property type="entry name" value="alpha/beta hydrolase"/>
    <property type="match status" value="1"/>
</dbReference>
<dbReference type="Proteomes" id="UP000244892">
    <property type="component" value="Plasmid pTB101"/>
</dbReference>
<organism evidence="3 4">
    <name type="scientific">Aquabacterium olei</name>
    <dbReference type="NCBI Taxonomy" id="1296669"/>
    <lineage>
        <taxon>Bacteria</taxon>
        <taxon>Pseudomonadati</taxon>
        <taxon>Pseudomonadota</taxon>
        <taxon>Betaproteobacteria</taxon>
        <taxon>Burkholderiales</taxon>
        <taxon>Aquabacterium</taxon>
    </lineage>
</organism>
<dbReference type="Pfam" id="PF02129">
    <property type="entry name" value="Peptidase_S15"/>
    <property type="match status" value="1"/>
</dbReference>
<dbReference type="OrthoDB" id="9805123at2"/>
<dbReference type="SUPFAM" id="SSF53474">
    <property type="entry name" value="alpha/beta-Hydrolases"/>
    <property type="match status" value="1"/>
</dbReference>
<dbReference type="GO" id="GO:0052689">
    <property type="term" value="F:carboxylic ester hydrolase activity"/>
    <property type="evidence" value="ECO:0007669"/>
    <property type="project" value="UniProtKB-ARBA"/>
</dbReference>
<dbReference type="InterPro" id="IPR050261">
    <property type="entry name" value="FrsA_esterase"/>
</dbReference>
<gene>
    <name evidence="3" type="ORF">DEH84_18785</name>
</gene>
<keyword evidence="3" id="KW-0614">Plasmid</keyword>
<dbReference type="InterPro" id="IPR000383">
    <property type="entry name" value="Xaa-Pro-like_dom"/>
</dbReference>
<protein>
    <submittedName>
        <fullName evidence="3">Alpha/beta hydrolase</fullName>
    </submittedName>
</protein>
<evidence type="ECO:0000313" key="4">
    <source>
        <dbReference type="Proteomes" id="UP000244892"/>
    </source>
</evidence>
<dbReference type="PANTHER" id="PTHR22946:SF9">
    <property type="entry name" value="POLYKETIDE TRANSFERASE AF380"/>
    <property type="match status" value="1"/>
</dbReference>
<accession>A0A2U8FX45</accession>
<dbReference type="AlphaFoldDB" id="A0A2U8FX45"/>
<keyword evidence="4" id="KW-1185">Reference proteome</keyword>
<geneLocation type="plasmid" evidence="4">
    <name>ptb101</name>
</geneLocation>
<dbReference type="PANTHER" id="PTHR22946">
    <property type="entry name" value="DIENELACTONE HYDROLASE DOMAIN-CONTAINING PROTEIN-RELATED"/>
    <property type="match status" value="1"/>
</dbReference>
<dbReference type="Gene3D" id="1.10.10.800">
    <property type="match status" value="1"/>
</dbReference>
<dbReference type="EMBL" id="CP029211">
    <property type="protein sequence ID" value="AWI55625.1"/>
    <property type="molecule type" value="Genomic_DNA"/>
</dbReference>
<feature type="domain" description="Xaa-Pro dipeptidyl-peptidase-like" evidence="2">
    <location>
        <begin position="24"/>
        <end position="156"/>
    </location>
</feature>
<evidence type="ECO:0000259" key="2">
    <source>
        <dbReference type="Pfam" id="PF02129"/>
    </source>
</evidence>
<dbReference type="InterPro" id="IPR029058">
    <property type="entry name" value="AB_hydrolase_fold"/>
</dbReference>
<evidence type="ECO:0000256" key="1">
    <source>
        <dbReference type="ARBA" id="ARBA00022801"/>
    </source>
</evidence>